<gene>
    <name evidence="2" type="ORF">ACFP1K_27675</name>
</gene>
<evidence type="ECO:0000313" key="2">
    <source>
        <dbReference type="EMBL" id="MFC6084970.1"/>
    </source>
</evidence>
<dbReference type="Proteomes" id="UP001596137">
    <property type="component" value="Unassembled WGS sequence"/>
</dbReference>
<evidence type="ECO:0000313" key="3">
    <source>
        <dbReference type="Proteomes" id="UP001596137"/>
    </source>
</evidence>
<dbReference type="EMBL" id="JBHSRF010000052">
    <property type="protein sequence ID" value="MFC6084970.1"/>
    <property type="molecule type" value="Genomic_DNA"/>
</dbReference>
<keyword evidence="3" id="KW-1185">Reference proteome</keyword>
<organism evidence="2 3">
    <name type="scientific">Sphaerisporangium aureirubrum</name>
    <dbReference type="NCBI Taxonomy" id="1544736"/>
    <lineage>
        <taxon>Bacteria</taxon>
        <taxon>Bacillati</taxon>
        <taxon>Actinomycetota</taxon>
        <taxon>Actinomycetes</taxon>
        <taxon>Streptosporangiales</taxon>
        <taxon>Streptosporangiaceae</taxon>
        <taxon>Sphaerisporangium</taxon>
    </lineage>
</organism>
<proteinExistence type="predicted"/>
<sequence length="81" mass="9336">MTGPSLAQVRELHGRRWEIMDFYGGWIAYRRQPWSSTAARFGVANVVGADDLEDLARQLDEQTQAESRRKNRYPPPLPDHP</sequence>
<dbReference type="RefSeq" id="WP_380758603.1">
    <property type="nucleotide sequence ID" value="NZ_JBHSRF010000052.1"/>
</dbReference>
<comment type="caution">
    <text evidence="2">The sequence shown here is derived from an EMBL/GenBank/DDBJ whole genome shotgun (WGS) entry which is preliminary data.</text>
</comment>
<accession>A0ABW1NNQ8</accession>
<feature type="region of interest" description="Disordered" evidence="1">
    <location>
        <begin position="61"/>
        <end position="81"/>
    </location>
</feature>
<reference evidence="3" key="1">
    <citation type="journal article" date="2019" name="Int. J. Syst. Evol. Microbiol.">
        <title>The Global Catalogue of Microorganisms (GCM) 10K type strain sequencing project: providing services to taxonomists for standard genome sequencing and annotation.</title>
        <authorList>
            <consortium name="The Broad Institute Genomics Platform"/>
            <consortium name="The Broad Institute Genome Sequencing Center for Infectious Disease"/>
            <person name="Wu L."/>
            <person name="Ma J."/>
        </authorList>
    </citation>
    <scope>NUCLEOTIDE SEQUENCE [LARGE SCALE GENOMIC DNA]</scope>
    <source>
        <strain evidence="3">JCM 30346</strain>
    </source>
</reference>
<protein>
    <submittedName>
        <fullName evidence="2">Uncharacterized protein</fullName>
    </submittedName>
</protein>
<name>A0ABW1NNQ8_9ACTN</name>
<evidence type="ECO:0000256" key="1">
    <source>
        <dbReference type="SAM" id="MobiDB-lite"/>
    </source>
</evidence>